<evidence type="ECO:0000256" key="5">
    <source>
        <dbReference type="ARBA" id="ARBA00022801"/>
    </source>
</evidence>
<dbReference type="PANTHER" id="PTHR30582:SF24">
    <property type="entry name" value="L,D-TRANSPEPTIDASE ERFK_SRFK-RELATED"/>
    <property type="match status" value="1"/>
</dbReference>
<feature type="chain" id="PRO_5035419384" evidence="10">
    <location>
        <begin position="21"/>
        <end position="229"/>
    </location>
</feature>
<protein>
    <submittedName>
        <fullName evidence="12">L,D-transpeptidase</fullName>
    </submittedName>
</protein>
<dbReference type="GO" id="GO:0071555">
    <property type="term" value="P:cell wall organization"/>
    <property type="evidence" value="ECO:0007669"/>
    <property type="project" value="UniProtKB-UniRule"/>
</dbReference>
<comment type="similarity">
    <text evidence="2">Belongs to the YkuD family.</text>
</comment>
<evidence type="ECO:0000256" key="7">
    <source>
        <dbReference type="ARBA" id="ARBA00022984"/>
    </source>
</evidence>
<keyword evidence="10" id="KW-0732">Signal</keyword>
<organism evidence="12 13">
    <name type="scientific">Szabonella alba</name>
    <dbReference type="NCBI Taxonomy" id="2804194"/>
    <lineage>
        <taxon>Bacteria</taxon>
        <taxon>Pseudomonadati</taxon>
        <taxon>Pseudomonadota</taxon>
        <taxon>Alphaproteobacteria</taxon>
        <taxon>Rhodobacterales</taxon>
        <taxon>Paracoccaceae</taxon>
        <taxon>Szabonella</taxon>
    </lineage>
</organism>
<dbReference type="GO" id="GO:0008360">
    <property type="term" value="P:regulation of cell shape"/>
    <property type="evidence" value="ECO:0007669"/>
    <property type="project" value="UniProtKB-UniRule"/>
</dbReference>
<dbReference type="GO" id="GO:0018104">
    <property type="term" value="P:peptidoglycan-protein cross-linking"/>
    <property type="evidence" value="ECO:0007669"/>
    <property type="project" value="TreeGrafter"/>
</dbReference>
<evidence type="ECO:0000256" key="8">
    <source>
        <dbReference type="ARBA" id="ARBA00023316"/>
    </source>
</evidence>
<dbReference type="UniPathway" id="UPA00219"/>
<dbReference type="GO" id="GO:0016757">
    <property type="term" value="F:glycosyltransferase activity"/>
    <property type="evidence" value="ECO:0007669"/>
    <property type="project" value="UniProtKB-KW"/>
</dbReference>
<feature type="domain" description="L,D-TPase catalytic" evidence="11">
    <location>
        <begin position="66"/>
        <end position="203"/>
    </location>
</feature>
<keyword evidence="13" id="KW-1185">Reference proteome</keyword>
<name>A0A8K0Y2M9_9RHOB</name>
<sequence length="229" mass="25080">MLPRLAAILLLPLLAACAAAPVVEETPPEYAAVEDGGFLIPAVDPLHLTDLNRRTDVVYNGPEGPGTIVVDTHSRRLYHVKEGGMATRYAIAVGRDGLTLRSTTTVGRKVEWPSWTPTANMIRTMPETYAEFAGGLPGGLENPLGARALYLYRGSRDSYYRIHGTIDNASIGRATSAGCIRLFNQDAIHLFNEVELGTTVRIRSREESLELEGLWEDDEYGRIQPAMQG</sequence>
<feature type="active site" description="Nucleophile" evidence="9">
    <location>
        <position position="179"/>
    </location>
</feature>
<dbReference type="InterPro" id="IPR005490">
    <property type="entry name" value="LD_TPept_cat_dom"/>
</dbReference>
<dbReference type="Pfam" id="PF03734">
    <property type="entry name" value="YkuD"/>
    <property type="match status" value="1"/>
</dbReference>
<dbReference type="InterPro" id="IPR038063">
    <property type="entry name" value="Transpep_catalytic_dom"/>
</dbReference>
<comment type="pathway">
    <text evidence="1 9">Cell wall biogenesis; peptidoglycan biosynthesis.</text>
</comment>
<evidence type="ECO:0000256" key="10">
    <source>
        <dbReference type="SAM" id="SignalP"/>
    </source>
</evidence>
<keyword evidence="5" id="KW-0378">Hydrolase</keyword>
<dbReference type="InterPro" id="IPR050979">
    <property type="entry name" value="LD-transpeptidase"/>
</dbReference>
<evidence type="ECO:0000256" key="3">
    <source>
        <dbReference type="ARBA" id="ARBA00022676"/>
    </source>
</evidence>
<feature type="signal peptide" evidence="10">
    <location>
        <begin position="1"/>
        <end position="20"/>
    </location>
</feature>
<keyword evidence="4" id="KW-0808">Transferase</keyword>
<dbReference type="PROSITE" id="PS52029">
    <property type="entry name" value="LD_TPASE"/>
    <property type="match status" value="1"/>
</dbReference>
<keyword evidence="3" id="KW-0328">Glycosyltransferase</keyword>
<proteinExistence type="inferred from homology"/>
<dbReference type="Gene3D" id="2.40.440.10">
    <property type="entry name" value="L,D-transpeptidase catalytic domain-like"/>
    <property type="match status" value="1"/>
</dbReference>
<keyword evidence="7 9" id="KW-0573">Peptidoglycan synthesis</keyword>
<dbReference type="PANTHER" id="PTHR30582">
    <property type="entry name" value="L,D-TRANSPEPTIDASE"/>
    <property type="match status" value="1"/>
</dbReference>
<dbReference type="GO" id="GO:0071972">
    <property type="term" value="F:peptidoglycan L,D-transpeptidase activity"/>
    <property type="evidence" value="ECO:0007669"/>
    <property type="project" value="TreeGrafter"/>
</dbReference>
<reference evidence="12" key="1">
    <citation type="submission" date="2021-01" db="EMBL/GenBank/DDBJ databases">
        <title>Tabrizicola alba sp. nov. a motile alkaliphilic bacterium isolated from a soda lake.</title>
        <authorList>
            <person name="Szuroczki S."/>
            <person name="Abbaszade G."/>
            <person name="Schumann P."/>
            <person name="Toth E."/>
        </authorList>
    </citation>
    <scope>NUCLEOTIDE SEQUENCE</scope>
    <source>
        <strain evidence="12">DMG-N-6</strain>
    </source>
</reference>
<accession>A0A8K0Y2M9</accession>
<evidence type="ECO:0000256" key="4">
    <source>
        <dbReference type="ARBA" id="ARBA00022679"/>
    </source>
</evidence>
<evidence type="ECO:0000313" key="12">
    <source>
        <dbReference type="EMBL" id="MBL4918334.1"/>
    </source>
</evidence>
<evidence type="ECO:0000256" key="1">
    <source>
        <dbReference type="ARBA" id="ARBA00004752"/>
    </source>
</evidence>
<evidence type="ECO:0000256" key="6">
    <source>
        <dbReference type="ARBA" id="ARBA00022960"/>
    </source>
</evidence>
<evidence type="ECO:0000256" key="2">
    <source>
        <dbReference type="ARBA" id="ARBA00005992"/>
    </source>
</evidence>
<evidence type="ECO:0000313" key="13">
    <source>
        <dbReference type="Proteomes" id="UP000648908"/>
    </source>
</evidence>
<evidence type="ECO:0000259" key="11">
    <source>
        <dbReference type="PROSITE" id="PS52029"/>
    </source>
</evidence>
<dbReference type="RefSeq" id="WP_202689532.1">
    <property type="nucleotide sequence ID" value="NZ_JAESVN010000006.1"/>
</dbReference>
<keyword evidence="6 9" id="KW-0133">Cell shape</keyword>
<dbReference type="EMBL" id="JAESVN010000006">
    <property type="protein sequence ID" value="MBL4918334.1"/>
    <property type="molecule type" value="Genomic_DNA"/>
</dbReference>
<feature type="active site" description="Proton donor/acceptor" evidence="9">
    <location>
        <position position="163"/>
    </location>
</feature>
<dbReference type="Proteomes" id="UP000648908">
    <property type="component" value="Unassembled WGS sequence"/>
</dbReference>
<dbReference type="CDD" id="cd16913">
    <property type="entry name" value="YkuD_like"/>
    <property type="match status" value="1"/>
</dbReference>
<dbReference type="AlphaFoldDB" id="A0A8K0Y2M9"/>
<dbReference type="PROSITE" id="PS51257">
    <property type="entry name" value="PROKAR_LIPOPROTEIN"/>
    <property type="match status" value="1"/>
</dbReference>
<gene>
    <name evidence="12" type="ORF">JL811_13990</name>
</gene>
<dbReference type="GO" id="GO:0005576">
    <property type="term" value="C:extracellular region"/>
    <property type="evidence" value="ECO:0007669"/>
    <property type="project" value="TreeGrafter"/>
</dbReference>
<keyword evidence="8 9" id="KW-0961">Cell wall biogenesis/degradation</keyword>
<comment type="caution">
    <text evidence="12">The sequence shown here is derived from an EMBL/GenBank/DDBJ whole genome shotgun (WGS) entry which is preliminary data.</text>
</comment>
<evidence type="ECO:0000256" key="9">
    <source>
        <dbReference type="PROSITE-ProRule" id="PRU01373"/>
    </source>
</evidence>
<dbReference type="SUPFAM" id="SSF141523">
    <property type="entry name" value="L,D-transpeptidase catalytic domain-like"/>
    <property type="match status" value="1"/>
</dbReference>